<organism evidence="2 3">
    <name type="scientific">Vanilla planifolia</name>
    <name type="common">Vanilla</name>
    <dbReference type="NCBI Taxonomy" id="51239"/>
    <lineage>
        <taxon>Eukaryota</taxon>
        <taxon>Viridiplantae</taxon>
        <taxon>Streptophyta</taxon>
        <taxon>Embryophyta</taxon>
        <taxon>Tracheophyta</taxon>
        <taxon>Spermatophyta</taxon>
        <taxon>Magnoliopsida</taxon>
        <taxon>Liliopsida</taxon>
        <taxon>Asparagales</taxon>
        <taxon>Orchidaceae</taxon>
        <taxon>Vanilloideae</taxon>
        <taxon>Vanilleae</taxon>
        <taxon>Vanilla</taxon>
    </lineage>
</organism>
<dbReference type="EMBL" id="JADCNL010000013">
    <property type="protein sequence ID" value="KAG0454530.1"/>
    <property type="molecule type" value="Genomic_DNA"/>
</dbReference>
<evidence type="ECO:0000313" key="2">
    <source>
        <dbReference type="EMBL" id="KAG0454530.1"/>
    </source>
</evidence>
<name>A0A835PLC3_VANPL</name>
<evidence type="ECO:0000313" key="3">
    <source>
        <dbReference type="Proteomes" id="UP000636800"/>
    </source>
</evidence>
<dbReference type="PANTHER" id="PTHR46701">
    <property type="entry name" value="GLYCOSYLTRANSFERASE-LIKE KOBITO 1"/>
    <property type="match status" value="1"/>
</dbReference>
<dbReference type="InterPro" id="IPR044224">
    <property type="entry name" value="KOBITO1-like"/>
</dbReference>
<dbReference type="GO" id="GO:0009737">
    <property type="term" value="P:response to abscisic acid"/>
    <property type="evidence" value="ECO:0007669"/>
    <property type="project" value="InterPro"/>
</dbReference>
<dbReference type="GO" id="GO:0030244">
    <property type="term" value="P:cellulose biosynthetic process"/>
    <property type="evidence" value="ECO:0007669"/>
    <property type="project" value="InterPro"/>
</dbReference>
<feature type="region of interest" description="Disordered" evidence="1">
    <location>
        <begin position="113"/>
        <end position="137"/>
    </location>
</feature>
<comment type="caution">
    <text evidence="2">The sequence shown here is derived from an EMBL/GenBank/DDBJ whole genome shotgun (WGS) entry which is preliminary data.</text>
</comment>
<accession>A0A835PLC3</accession>
<dbReference type="OrthoDB" id="786949at2759"/>
<feature type="region of interest" description="Disordered" evidence="1">
    <location>
        <begin position="146"/>
        <end position="165"/>
    </location>
</feature>
<dbReference type="AlphaFoldDB" id="A0A835PLC3"/>
<dbReference type="PANTHER" id="PTHR46701:SF7">
    <property type="entry name" value="GLYCOSYLTRANSFERASE-LIKE KOBITO 1"/>
    <property type="match status" value="1"/>
</dbReference>
<gene>
    <name evidence="2" type="ORF">HPP92_023822</name>
</gene>
<keyword evidence="3" id="KW-1185">Reference proteome</keyword>
<sequence length="165" mass="18546">MVVDNYGTMIDSGKWSHAKIKWMKAINEENPKIKGETKGERHLLWRAFIIASTATKEEMLRWFNEHVVWNDKQLNLKLLRRGILTRIYAPMAIIRGLRDSGVFASAIASARSRPRQRPSTVENLQNRSSESKSTASRRILGAESSLMSAVPPLPPPGLADLLPEA</sequence>
<dbReference type="Proteomes" id="UP000636800">
    <property type="component" value="Chromosome 13"/>
</dbReference>
<evidence type="ECO:0000256" key="1">
    <source>
        <dbReference type="SAM" id="MobiDB-lite"/>
    </source>
</evidence>
<proteinExistence type="predicted"/>
<feature type="compositionally biased region" description="Polar residues" evidence="1">
    <location>
        <begin position="120"/>
        <end position="136"/>
    </location>
</feature>
<reference evidence="2 3" key="1">
    <citation type="journal article" date="2020" name="Nat. Food">
        <title>A phased Vanilla planifolia genome enables genetic improvement of flavour and production.</title>
        <authorList>
            <person name="Hasing T."/>
            <person name="Tang H."/>
            <person name="Brym M."/>
            <person name="Khazi F."/>
            <person name="Huang T."/>
            <person name="Chambers A.H."/>
        </authorList>
    </citation>
    <scope>NUCLEOTIDE SEQUENCE [LARGE SCALE GENOMIC DNA]</scope>
    <source>
        <tissue evidence="2">Leaf</tissue>
    </source>
</reference>
<protein>
    <submittedName>
        <fullName evidence="2">Uncharacterized protein</fullName>
    </submittedName>
</protein>